<evidence type="ECO:0000256" key="2">
    <source>
        <dbReference type="SAM" id="SignalP"/>
    </source>
</evidence>
<protein>
    <submittedName>
        <fullName evidence="4">DUF4465 domain-containing protein</fullName>
    </submittedName>
</protein>
<feature type="chain" id="PRO_5017754773" evidence="2">
    <location>
        <begin position="20"/>
        <end position="321"/>
    </location>
</feature>
<dbReference type="EMBL" id="QURB01000004">
    <property type="protein sequence ID" value="RFC54295.1"/>
    <property type="molecule type" value="Genomic_DNA"/>
</dbReference>
<feature type="domain" description="Secretion system C-terminal sorting" evidence="3">
    <location>
        <begin position="254"/>
        <end position="320"/>
    </location>
</feature>
<sequence>MKKIYFLASALLAVTTLKAQTTVDFEDLTLDPESYYNGSDEAGGFTSGGVTFENEYNTAWGSWNGFSYSNITDNTTTGYGNQYSAIPGSGADNSEIYAVYHSGDTMHFPDSHARISSIDITNTTYAYYSMKDGDAFAKEFGSPNDASGADDGTNGEDFFNIVIYNHDATGAKTDSITFYLADFRFSDDNDDYIIDTWTPVDLTAFTDINYLTFSFNSSDVGEFGLNTPTYFALDNIKYENTTGLTKNEIAQFSLYPNPATSTLNISGDAGEYKIFNTNGSIVKSFTHNGLSTIDISSLNSGIYIVKVSTGNSFGTQKLIIR</sequence>
<dbReference type="InterPro" id="IPR027828">
    <property type="entry name" value="DUF4465"/>
</dbReference>
<dbReference type="Gene3D" id="2.60.120.1350">
    <property type="entry name" value="Protein of unknown function DUF4465"/>
    <property type="match status" value="1"/>
</dbReference>
<feature type="signal peptide" evidence="2">
    <location>
        <begin position="1"/>
        <end position="19"/>
    </location>
</feature>
<gene>
    <name evidence="4" type="ORF">DXU93_07655</name>
</gene>
<evidence type="ECO:0000313" key="5">
    <source>
        <dbReference type="Proteomes" id="UP000257127"/>
    </source>
</evidence>
<keyword evidence="1 2" id="KW-0732">Signal</keyword>
<dbReference type="OrthoDB" id="975232at2"/>
<comment type="caution">
    <text evidence="4">The sequence shown here is derived from an EMBL/GenBank/DDBJ whole genome shotgun (WGS) entry which is preliminary data.</text>
</comment>
<dbReference type="Pfam" id="PF18962">
    <property type="entry name" value="Por_Secre_tail"/>
    <property type="match status" value="1"/>
</dbReference>
<dbReference type="RefSeq" id="WP_116880696.1">
    <property type="nucleotide sequence ID" value="NZ_QURB01000004.1"/>
</dbReference>
<dbReference type="InterPro" id="IPR026444">
    <property type="entry name" value="Secre_tail"/>
</dbReference>
<evidence type="ECO:0000259" key="3">
    <source>
        <dbReference type="Pfam" id="PF18962"/>
    </source>
</evidence>
<dbReference type="Pfam" id="PF14717">
    <property type="entry name" value="DUF4465"/>
    <property type="match status" value="1"/>
</dbReference>
<reference evidence="4 5" key="1">
    <citation type="submission" date="2018-08" db="EMBL/GenBank/DDBJ databases">
        <title>The draft genome squence of Brumimicrobium sp. N62.</title>
        <authorList>
            <person name="Du Z.-J."/>
            <person name="Luo H.-R."/>
        </authorList>
    </citation>
    <scope>NUCLEOTIDE SEQUENCE [LARGE SCALE GENOMIC DNA]</scope>
    <source>
        <strain evidence="4 5">N62</strain>
    </source>
</reference>
<name>A0A3E1EXK8_9FLAO</name>
<keyword evidence="5" id="KW-1185">Reference proteome</keyword>
<evidence type="ECO:0000313" key="4">
    <source>
        <dbReference type="EMBL" id="RFC54295.1"/>
    </source>
</evidence>
<organism evidence="4 5">
    <name type="scientific">Brumimicrobium aurantiacum</name>
    <dbReference type="NCBI Taxonomy" id="1737063"/>
    <lineage>
        <taxon>Bacteria</taxon>
        <taxon>Pseudomonadati</taxon>
        <taxon>Bacteroidota</taxon>
        <taxon>Flavobacteriia</taxon>
        <taxon>Flavobacteriales</taxon>
        <taxon>Crocinitomicaceae</taxon>
        <taxon>Brumimicrobium</taxon>
    </lineage>
</organism>
<accession>A0A3E1EXK8</accession>
<dbReference type="NCBIfam" id="TIGR04183">
    <property type="entry name" value="Por_Secre_tail"/>
    <property type="match status" value="1"/>
</dbReference>
<proteinExistence type="predicted"/>
<dbReference type="AlphaFoldDB" id="A0A3E1EXK8"/>
<dbReference type="Proteomes" id="UP000257127">
    <property type="component" value="Unassembled WGS sequence"/>
</dbReference>
<evidence type="ECO:0000256" key="1">
    <source>
        <dbReference type="ARBA" id="ARBA00022729"/>
    </source>
</evidence>